<dbReference type="Proteomes" id="UP000000998">
    <property type="component" value="Chromosome"/>
</dbReference>
<dbReference type="STRING" id="351348.Maqu_2290"/>
<dbReference type="RefSeq" id="WP_011785754.1">
    <property type="nucleotide sequence ID" value="NC_008740.1"/>
</dbReference>
<dbReference type="InterPro" id="IPR038058">
    <property type="entry name" value="PhnH-like_sp"/>
</dbReference>
<organism evidence="1 2">
    <name type="scientific">Marinobacter nauticus (strain ATCC 700491 / DSM 11845 / VT8)</name>
    <name type="common">Marinobacter aquaeolei</name>
    <dbReference type="NCBI Taxonomy" id="351348"/>
    <lineage>
        <taxon>Bacteria</taxon>
        <taxon>Pseudomonadati</taxon>
        <taxon>Pseudomonadota</taxon>
        <taxon>Gammaproteobacteria</taxon>
        <taxon>Pseudomonadales</taxon>
        <taxon>Marinobacteraceae</taxon>
        <taxon>Marinobacter</taxon>
    </lineage>
</organism>
<protein>
    <submittedName>
        <fullName evidence="1">Phosphonate metabolism</fullName>
    </submittedName>
</protein>
<evidence type="ECO:0000313" key="2">
    <source>
        <dbReference type="Proteomes" id="UP000000998"/>
    </source>
</evidence>
<dbReference type="SUPFAM" id="SSF159709">
    <property type="entry name" value="PhnH-like"/>
    <property type="match status" value="1"/>
</dbReference>
<sequence>MPEPSAAAQSQTQPAGPDLLRFWHPGTQQALFRNLLKAFSYPGESVWLADTDSAVAILATLVDAETTLADPHQLLSDLTRTRLNAHLTDPERAGYVIVRGDLEPDFAPQLGSLESPETGATVVVVVNSLVDGPCWQLSGPGIRQSRRIRIGGLDGSWLNARNNWCSGFPLGVDLILTDQQHCLALPRTTLIEDTGAN</sequence>
<dbReference type="NCBIfam" id="TIGR03292">
    <property type="entry name" value="PhnH_redo"/>
    <property type="match status" value="1"/>
</dbReference>
<dbReference type="HOGENOM" id="CLU_115317_0_0_6"/>
<name>A1U2Z8_MARN8</name>
<dbReference type="KEGG" id="maq:Maqu_2290"/>
<dbReference type="InterPro" id="IPR008772">
    <property type="entry name" value="Phosphonate_metab_PhnH"/>
</dbReference>
<dbReference type="PIRSF" id="PIRSF020680">
    <property type="entry name" value="PhnH"/>
    <property type="match status" value="1"/>
</dbReference>
<evidence type="ECO:0000313" key="1">
    <source>
        <dbReference type="EMBL" id="ABM19367.1"/>
    </source>
</evidence>
<dbReference type="EMBL" id="CP000514">
    <property type="protein sequence ID" value="ABM19367.1"/>
    <property type="molecule type" value="Genomic_DNA"/>
</dbReference>
<gene>
    <name evidence="1" type="ordered locus">Maqu_2290</name>
</gene>
<dbReference type="OrthoDB" id="9814509at2"/>
<dbReference type="eggNOG" id="COG3625">
    <property type="taxonomic scope" value="Bacteria"/>
</dbReference>
<dbReference type="Pfam" id="PF05845">
    <property type="entry name" value="PhnH"/>
    <property type="match status" value="1"/>
</dbReference>
<accession>A1U2Z8</accession>
<dbReference type="Gene3D" id="3.40.50.11310">
    <property type="entry name" value="Bacterial phosphonate metabolism protein PhnH"/>
    <property type="match status" value="1"/>
</dbReference>
<dbReference type="GO" id="GO:0019634">
    <property type="term" value="P:organic phosphonate metabolic process"/>
    <property type="evidence" value="ECO:0007669"/>
    <property type="project" value="InterPro"/>
</dbReference>
<reference evidence="2" key="1">
    <citation type="journal article" date="2011" name="Appl. Environ. Microbiol.">
        <title>Genomic potential of Marinobacter aquaeolei, a biogeochemical 'opportunitroph'.</title>
        <authorList>
            <person name="Singer E."/>
            <person name="Webb E.A."/>
            <person name="Nelson W.C."/>
            <person name="Heidelberg J.F."/>
            <person name="Ivanova N."/>
            <person name="Pati A."/>
            <person name="Edwards K.J."/>
        </authorList>
    </citation>
    <scope>NUCLEOTIDE SEQUENCE [LARGE SCALE GENOMIC DNA]</scope>
    <source>
        <strain evidence="2">ATCC 700491 / DSM 11845 / VT8</strain>
    </source>
</reference>
<proteinExistence type="predicted"/>
<dbReference type="AlphaFoldDB" id="A1U2Z8"/>